<evidence type="ECO:0000256" key="6">
    <source>
        <dbReference type="ARBA" id="ARBA00023004"/>
    </source>
</evidence>
<dbReference type="EMBL" id="ML975153">
    <property type="protein sequence ID" value="KAF1814347.1"/>
    <property type="molecule type" value="Genomic_DNA"/>
</dbReference>
<keyword evidence="3" id="KW-0479">Metal-binding</keyword>
<dbReference type="GO" id="GO:0005737">
    <property type="term" value="C:cytoplasm"/>
    <property type="evidence" value="ECO:0007669"/>
    <property type="project" value="TreeGrafter"/>
</dbReference>
<dbReference type="OrthoDB" id="10257314at2759"/>
<evidence type="ECO:0000256" key="5">
    <source>
        <dbReference type="ARBA" id="ARBA00023002"/>
    </source>
</evidence>
<name>A0A6G1G8F2_9PEZI</name>
<evidence type="ECO:0000259" key="7">
    <source>
        <dbReference type="Pfam" id="PF02668"/>
    </source>
</evidence>
<evidence type="ECO:0000256" key="4">
    <source>
        <dbReference type="ARBA" id="ARBA00022964"/>
    </source>
</evidence>
<evidence type="ECO:0000313" key="9">
    <source>
        <dbReference type="Proteomes" id="UP000504638"/>
    </source>
</evidence>
<dbReference type="Pfam" id="PF02668">
    <property type="entry name" value="TauD"/>
    <property type="match status" value="1"/>
</dbReference>
<keyword evidence="6" id="KW-0408">Iron</keyword>
<dbReference type="SUPFAM" id="SSF51197">
    <property type="entry name" value="Clavaminate synthase-like"/>
    <property type="match status" value="1"/>
</dbReference>
<sequence>MSPAAVDIAKALPIIPKEQTEDAPPTVPDVPKPVTGHKEPLKLSGALDQFQQFDVTPVIGREFVDVDLAEWLNAPNSDELLRDLAITISQRGVVFFRKQDNLTDEIQKRITQRLGELTGKPATSTLHIHPLANFVNPEDQLMATVSSRQMEKMFNKYMDLAQTQTHQWHSDIAWEAHPAEYSFLRMKELPVTGGDTLWASGYEVYDRVSPPLRAFFDTLTVRISQPQFKETAERLGFDLVNSPRGAPENIGDEHSSIHPFVRTNPVTGWRSIFPLSSLNKEIQGLCAAESQRFLDWMVQLVVENHDLQVRLRWQNANDCAIWDNRSAYHAATPDYIGLGLGARLGSRTTGVAERPYFDPQSTSRREALGVDDVQRAA</sequence>
<protein>
    <submittedName>
        <fullName evidence="8 10">Taurine catabolism dioxygenase</fullName>
    </submittedName>
</protein>
<dbReference type="Proteomes" id="UP000504638">
    <property type="component" value="Unplaced"/>
</dbReference>
<comment type="cofactor">
    <cofactor evidence="1">
        <name>Fe(2+)</name>
        <dbReference type="ChEBI" id="CHEBI:29033"/>
    </cofactor>
</comment>
<comment type="similarity">
    <text evidence="2">Belongs to the TfdA dioxygenase family.</text>
</comment>
<dbReference type="InterPro" id="IPR051323">
    <property type="entry name" value="AtsK-like"/>
</dbReference>
<dbReference type="PANTHER" id="PTHR30468:SF10">
    <property type="entry name" value="TAUD_TFDA-LIKE DOMAIN-CONTAINING PROTEIN"/>
    <property type="match status" value="1"/>
</dbReference>
<reference evidence="10" key="3">
    <citation type="submission" date="2025-04" db="UniProtKB">
        <authorList>
            <consortium name="RefSeq"/>
        </authorList>
    </citation>
    <scope>IDENTIFICATION</scope>
    <source>
        <strain evidence="10">CBS 781.70</strain>
    </source>
</reference>
<evidence type="ECO:0000313" key="10">
    <source>
        <dbReference type="RefSeq" id="XP_033535978.1"/>
    </source>
</evidence>
<gene>
    <name evidence="8 10" type="ORF">P152DRAFT_432188</name>
</gene>
<keyword evidence="5" id="KW-0560">Oxidoreductase</keyword>
<feature type="domain" description="TauD/TfdA-like" evidence="7">
    <location>
        <begin position="54"/>
        <end position="335"/>
    </location>
</feature>
<evidence type="ECO:0000256" key="2">
    <source>
        <dbReference type="ARBA" id="ARBA00005896"/>
    </source>
</evidence>
<organism evidence="8">
    <name type="scientific">Eremomyces bilateralis CBS 781.70</name>
    <dbReference type="NCBI Taxonomy" id="1392243"/>
    <lineage>
        <taxon>Eukaryota</taxon>
        <taxon>Fungi</taxon>
        <taxon>Dikarya</taxon>
        <taxon>Ascomycota</taxon>
        <taxon>Pezizomycotina</taxon>
        <taxon>Dothideomycetes</taxon>
        <taxon>Dothideomycetes incertae sedis</taxon>
        <taxon>Eremomycetales</taxon>
        <taxon>Eremomycetaceae</taxon>
        <taxon>Eremomyces</taxon>
    </lineage>
</organism>
<dbReference type="InterPro" id="IPR042098">
    <property type="entry name" value="TauD-like_sf"/>
</dbReference>
<dbReference type="Gene3D" id="3.60.130.10">
    <property type="entry name" value="Clavaminate synthase-like"/>
    <property type="match status" value="1"/>
</dbReference>
<accession>A0A6G1G8F2</accession>
<dbReference type="AlphaFoldDB" id="A0A6G1G8F2"/>
<keyword evidence="9" id="KW-1185">Reference proteome</keyword>
<reference evidence="8 10" key="1">
    <citation type="submission" date="2020-01" db="EMBL/GenBank/DDBJ databases">
        <authorList>
            <consortium name="DOE Joint Genome Institute"/>
            <person name="Haridas S."/>
            <person name="Albert R."/>
            <person name="Binder M."/>
            <person name="Bloem J."/>
            <person name="Labutti K."/>
            <person name="Salamov A."/>
            <person name="Andreopoulos B."/>
            <person name="Baker S.E."/>
            <person name="Barry K."/>
            <person name="Bills G."/>
            <person name="Bluhm B.H."/>
            <person name="Cannon C."/>
            <person name="Castanera R."/>
            <person name="Culley D.E."/>
            <person name="Daum C."/>
            <person name="Ezra D."/>
            <person name="Gonzalez J.B."/>
            <person name="Henrissat B."/>
            <person name="Kuo A."/>
            <person name="Liang C."/>
            <person name="Lipzen A."/>
            <person name="Lutzoni F."/>
            <person name="Magnuson J."/>
            <person name="Mondo S."/>
            <person name="Nolan M."/>
            <person name="Ohm R."/>
            <person name="Pangilinan J."/>
            <person name="Park H.-J."/>
            <person name="Ramirez L."/>
            <person name="Alfaro M."/>
            <person name="Sun H."/>
            <person name="Tritt A."/>
            <person name="Yoshinaga Y."/>
            <person name="Zwiers L.-H."/>
            <person name="Turgeon B.G."/>
            <person name="Goodwin S.B."/>
            <person name="Spatafora J.W."/>
            <person name="Crous P.W."/>
            <person name="Grigoriev I.V."/>
        </authorList>
    </citation>
    <scope>NUCLEOTIDE SEQUENCE</scope>
    <source>
        <strain evidence="8 10">CBS 781.70</strain>
    </source>
</reference>
<dbReference type="RefSeq" id="XP_033535978.1">
    <property type="nucleotide sequence ID" value="XM_033677435.1"/>
</dbReference>
<dbReference type="InterPro" id="IPR003819">
    <property type="entry name" value="TauD/TfdA-like"/>
</dbReference>
<proteinExistence type="inferred from homology"/>
<evidence type="ECO:0000256" key="3">
    <source>
        <dbReference type="ARBA" id="ARBA00022723"/>
    </source>
</evidence>
<dbReference type="PANTHER" id="PTHR30468">
    <property type="entry name" value="ALPHA-KETOGLUTARATE-DEPENDENT SULFONATE DIOXYGENASE"/>
    <property type="match status" value="1"/>
</dbReference>
<dbReference type="GeneID" id="54418005"/>
<dbReference type="GO" id="GO:0016706">
    <property type="term" value="F:2-oxoglutarate-dependent dioxygenase activity"/>
    <property type="evidence" value="ECO:0007669"/>
    <property type="project" value="TreeGrafter"/>
</dbReference>
<reference evidence="10" key="2">
    <citation type="submission" date="2020-04" db="EMBL/GenBank/DDBJ databases">
        <authorList>
            <consortium name="NCBI Genome Project"/>
        </authorList>
    </citation>
    <scope>NUCLEOTIDE SEQUENCE</scope>
    <source>
        <strain evidence="10">CBS 781.70</strain>
    </source>
</reference>
<dbReference type="GO" id="GO:0046872">
    <property type="term" value="F:metal ion binding"/>
    <property type="evidence" value="ECO:0007669"/>
    <property type="project" value="UniProtKB-KW"/>
</dbReference>
<evidence type="ECO:0000313" key="8">
    <source>
        <dbReference type="EMBL" id="KAF1814347.1"/>
    </source>
</evidence>
<evidence type="ECO:0000256" key="1">
    <source>
        <dbReference type="ARBA" id="ARBA00001954"/>
    </source>
</evidence>
<keyword evidence="4 8" id="KW-0223">Dioxygenase</keyword>